<dbReference type="RefSeq" id="WP_122190871.1">
    <property type="nucleotide sequence ID" value="NZ_RFFH01000015.1"/>
</dbReference>
<dbReference type="Gene3D" id="3.40.30.10">
    <property type="entry name" value="Glutaredoxin"/>
    <property type="match status" value="1"/>
</dbReference>
<feature type="domain" description="Thioredoxin" evidence="6">
    <location>
        <begin position="48"/>
        <end position="210"/>
    </location>
</feature>
<dbReference type="OrthoDB" id="9796554at2"/>
<evidence type="ECO:0000313" key="8">
    <source>
        <dbReference type="Proteomes" id="UP000279275"/>
    </source>
</evidence>
<dbReference type="Proteomes" id="UP000279275">
    <property type="component" value="Unassembled WGS sequence"/>
</dbReference>
<name>A0A3M2KXX2_9NOCA</name>
<dbReference type="PANTHER" id="PTHR42852:SF6">
    <property type="entry name" value="THIOL:DISULFIDE INTERCHANGE PROTEIN DSBE"/>
    <property type="match status" value="1"/>
</dbReference>
<evidence type="ECO:0000256" key="4">
    <source>
        <dbReference type="ARBA" id="ARBA00023157"/>
    </source>
</evidence>
<proteinExistence type="predicted"/>
<keyword evidence="4" id="KW-1015">Disulfide bond</keyword>
<protein>
    <submittedName>
        <fullName evidence="7">TlpA family protein disulfide reductase</fullName>
    </submittedName>
</protein>
<keyword evidence="3" id="KW-0735">Signal-anchor</keyword>
<evidence type="ECO:0000256" key="2">
    <source>
        <dbReference type="ARBA" id="ARBA00022748"/>
    </source>
</evidence>
<dbReference type="InterPro" id="IPR050553">
    <property type="entry name" value="Thioredoxin_ResA/DsbE_sf"/>
</dbReference>
<comment type="caution">
    <text evidence="7">The sequence shown here is derived from an EMBL/GenBank/DDBJ whole genome shotgun (WGS) entry which is preliminary data.</text>
</comment>
<reference evidence="7 8" key="1">
    <citation type="submission" date="2018-10" db="EMBL/GenBank/DDBJ databases">
        <title>Isolation from cow dung.</title>
        <authorList>
            <person name="Ling L."/>
        </authorList>
    </citation>
    <scope>NUCLEOTIDE SEQUENCE [LARGE SCALE GENOMIC DNA]</scope>
    <source>
        <strain evidence="7 8">NEAU-LL90</strain>
    </source>
</reference>
<dbReference type="PROSITE" id="PS51352">
    <property type="entry name" value="THIOREDOXIN_2"/>
    <property type="match status" value="1"/>
</dbReference>
<dbReference type="Pfam" id="PF00578">
    <property type="entry name" value="AhpC-TSA"/>
    <property type="match status" value="1"/>
</dbReference>
<keyword evidence="3" id="KW-0812">Transmembrane</keyword>
<dbReference type="InterPro" id="IPR000866">
    <property type="entry name" value="AhpC/TSA"/>
</dbReference>
<dbReference type="GO" id="GO:0017004">
    <property type="term" value="P:cytochrome complex assembly"/>
    <property type="evidence" value="ECO:0007669"/>
    <property type="project" value="UniProtKB-KW"/>
</dbReference>
<dbReference type="GO" id="GO:0030313">
    <property type="term" value="C:cell envelope"/>
    <property type="evidence" value="ECO:0007669"/>
    <property type="project" value="UniProtKB-SubCell"/>
</dbReference>
<evidence type="ECO:0000259" key="6">
    <source>
        <dbReference type="PROSITE" id="PS51352"/>
    </source>
</evidence>
<dbReference type="CDD" id="cd02966">
    <property type="entry name" value="TlpA_like_family"/>
    <property type="match status" value="1"/>
</dbReference>
<dbReference type="AlphaFoldDB" id="A0A3M2KXX2"/>
<keyword evidence="5" id="KW-0676">Redox-active center</keyword>
<dbReference type="GO" id="GO:0016491">
    <property type="term" value="F:oxidoreductase activity"/>
    <property type="evidence" value="ECO:0007669"/>
    <property type="project" value="InterPro"/>
</dbReference>
<evidence type="ECO:0000256" key="5">
    <source>
        <dbReference type="ARBA" id="ARBA00023284"/>
    </source>
</evidence>
<dbReference type="GO" id="GO:0016209">
    <property type="term" value="F:antioxidant activity"/>
    <property type="evidence" value="ECO:0007669"/>
    <property type="project" value="InterPro"/>
</dbReference>
<dbReference type="InterPro" id="IPR013766">
    <property type="entry name" value="Thioredoxin_domain"/>
</dbReference>
<evidence type="ECO:0000256" key="1">
    <source>
        <dbReference type="ARBA" id="ARBA00004196"/>
    </source>
</evidence>
<organism evidence="7 8">
    <name type="scientific">Nocardia stercoris</name>
    <dbReference type="NCBI Taxonomy" id="2483361"/>
    <lineage>
        <taxon>Bacteria</taxon>
        <taxon>Bacillati</taxon>
        <taxon>Actinomycetota</taxon>
        <taxon>Actinomycetes</taxon>
        <taxon>Mycobacteriales</taxon>
        <taxon>Nocardiaceae</taxon>
        <taxon>Nocardia</taxon>
    </lineage>
</organism>
<dbReference type="InterPro" id="IPR036249">
    <property type="entry name" value="Thioredoxin-like_sf"/>
</dbReference>
<dbReference type="SUPFAM" id="SSF52833">
    <property type="entry name" value="Thioredoxin-like"/>
    <property type="match status" value="1"/>
</dbReference>
<comment type="subcellular location">
    <subcellularLocation>
        <location evidence="1">Cell envelope</location>
    </subcellularLocation>
</comment>
<accession>A0A3M2KXX2</accession>
<sequence length="213" mass="21568">MRGPRGFPAWRWALLAVVLIVGAVLVARPWDGSSPTRSTVPVAESAAPVPGAARAAAALADCPAAAPGVVPAGPLAGLTLDCLATGRPVPLAAALAGRPALLNLWAYWCQPCAQELPALRDYAQRAGDKITVLTVHSDPAEAKGLARLTDLDVHLPGVQDGAGRVQNAVGAPQVLPVTVLIRPDGTVAKLVVRPFSSADDIAATVAAALGVTA</sequence>
<keyword evidence="2" id="KW-0201">Cytochrome c-type biogenesis</keyword>
<evidence type="ECO:0000313" key="7">
    <source>
        <dbReference type="EMBL" id="RMI29310.1"/>
    </source>
</evidence>
<evidence type="ECO:0000256" key="3">
    <source>
        <dbReference type="ARBA" id="ARBA00022968"/>
    </source>
</evidence>
<dbReference type="EMBL" id="RFFH01000015">
    <property type="protein sequence ID" value="RMI29310.1"/>
    <property type="molecule type" value="Genomic_DNA"/>
</dbReference>
<keyword evidence="8" id="KW-1185">Reference proteome</keyword>
<dbReference type="PANTHER" id="PTHR42852">
    <property type="entry name" value="THIOL:DISULFIDE INTERCHANGE PROTEIN DSBE"/>
    <property type="match status" value="1"/>
</dbReference>
<gene>
    <name evidence="7" type="ORF">EBN03_26640</name>
</gene>